<evidence type="ECO:0000313" key="22">
    <source>
        <dbReference type="Proteomes" id="UP000336166"/>
    </source>
</evidence>
<evidence type="ECO:0000313" key="37">
    <source>
        <dbReference type="Proteomes" id="UP000843503"/>
    </source>
</evidence>
<dbReference type="EMBL" id="QXLS01000001">
    <property type="protein sequence ID" value="RKA10939.1"/>
    <property type="molecule type" value="Genomic_DNA"/>
</dbReference>
<dbReference type="EMBL" id="AABATR010000001">
    <property type="protein sequence ID" value="EAG1892279.1"/>
    <property type="molecule type" value="Genomic_DNA"/>
</dbReference>
<evidence type="ECO:0000259" key="1">
    <source>
        <dbReference type="SMART" id="SM00829"/>
    </source>
</evidence>
<dbReference type="KEGG" id="lmok:CQ02_04045"/>
<evidence type="ECO:0000313" key="21">
    <source>
        <dbReference type="Proteomes" id="UP000272537"/>
    </source>
</evidence>
<evidence type="ECO:0000313" key="18">
    <source>
        <dbReference type="EMBL" id="HAJ9592266.1"/>
    </source>
</evidence>
<dbReference type="EMBL" id="AAAREG010000001">
    <property type="protein sequence ID" value="EAE2353188.1"/>
    <property type="molecule type" value="Genomic_DNA"/>
</dbReference>
<dbReference type="EMBL" id="AAAQQZ010000001">
    <property type="protein sequence ID" value="EAE1337433.1"/>
    <property type="molecule type" value="Genomic_DNA"/>
</dbReference>
<dbReference type="Proteomes" id="UP000365297">
    <property type="component" value="Unassembled WGS sequence"/>
</dbReference>
<dbReference type="EMBL" id="AALGDA010000008">
    <property type="protein sequence ID" value="ECY9782156.1"/>
    <property type="molecule type" value="Genomic_DNA"/>
</dbReference>
<dbReference type="EMBL" id="AAALRN010000001">
    <property type="protein sequence ID" value="EAD1183927.1"/>
    <property type="molecule type" value="Genomic_DNA"/>
</dbReference>
<reference evidence="32 33" key="7">
    <citation type="submission" date="2019-04" db="EMBL/GenBank/DDBJ databases">
        <authorList>
            <person name="Ashton P.M."/>
            <person name="Dallman T."/>
            <person name="Nair S."/>
            <person name="De Pinna E."/>
            <person name="Peters T."/>
            <person name="Grant K."/>
        </authorList>
    </citation>
    <scope>NUCLEOTIDE SEQUENCE [LARGE SCALE GENOMIC DNA]</scope>
    <source>
        <strain evidence="11 33">282333</strain>
        <strain evidence="12 32">282352</strain>
        <strain evidence="10 34">289003</strain>
        <strain evidence="6">RL15000286</strain>
    </source>
</reference>
<evidence type="ECO:0000313" key="30">
    <source>
        <dbReference type="Proteomes" id="UP000489121"/>
    </source>
</evidence>
<dbReference type="EMBL" id="AALAQH010000001">
    <property type="protein sequence ID" value="ECX6923547.1"/>
    <property type="molecule type" value="Genomic_DNA"/>
</dbReference>
<dbReference type="InterPro" id="IPR013149">
    <property type="entry name" value="ADH-like_C"/>
</dbReference>
<evidence type="ECO:0000313" key="10">
    <source>
        <dbReference type="EMBL" id="EAG9520142.1"/>
    </source>
</evidence>
<evidence type="ECO:0000313" key="23">
    <source>
        <dbReference type="Proteomes" id="UP000358545"/>
    </source>
</evidence>
<dbReference type="EMBL" id="DAAIHR010000001">
    <property type="protein sequence ID" value="HAB8397212.1"/>
    <property type="molecule type" value="Genomic_DNA"/>
</dbReference>
<dbReference type="Proteomes" id="UP000489121">
    <property type="component" value="Unassembled WGS sequence"/>
</dbReference>
<dbReference type="Proteomes" id="UP000843503">
    <property type="component" value="Unassembled WGS sequence"/>
</dbReference>
<dbReference type="Proteomes" id="UP000530452">
    <property type="component" value="Unassembled WGS sequence"/>
</dbReference>
<dbReference type="SMART" id="SM00829">
    <property type="entry name" value="PKS_ER"/>
    <property type="match status" value="1"/>
</dbReference>
<evidence type="ECO:0000313" key="15">
    <source>
        <dbReference type="EMBL" id="ECY9782156.1"/>
    </source>
</evidence>
<evidence type="ECO:0000313" key="6">
    <source>
        <dbReference type="EMBL" id="EAE4940772.1"/>
    </source>
</evidence>
<evidence type="ECO:0000313" key="9">
    <source>
        <dbReference type="EMBL" id="EAG6990264.1"/>
    </source>
</evidence>
<dbReference type="EMBL" id="AAAIXK010000001">
    <property type="protein sequence ID" value="EAC5549274.1"/>
    <property type="molecule type" value="Genomic_DNA"/>
</dbReference>
<dbReference type="Proteomes" id="UP000527632">
    <property type="component" value="Unassembled WGS sequence"/>
</dbReference>
<dbReference type="EMBL" id="DABJAN010000001">
    <property type="protein sequence ID" value="HAJ9592266.1"/>
    <property type="molecule type" value="Genomic_DNA"/>
</dbReference>
<feature type="domain" description="Enoyl reductase (ER)" evidence="1">
    <location>
        <begin position="13"/>
        <end position="326"/>
    </location>
</feature>
<evidence type="ECO:0000313" key="38">
    <source>
        <dbReference type="Proteomes" id="UP000843775"/>
    </source>
</evidence>
<dbReference type="InterPro" id="IPR011032">
    <property type="entry name" value="GroES-like_sf"/>
</dbReference>
<evidence type="ECO:0000313" key="32">
    <source>
        <dbReference type="Proteomes" id="UP000530452"/>
    </source>
</evidence>
<dbReference type="PANTHER" id="PTHR43677">
    <property type="entry name" value="SHORT-CHAIN DEHYDROGENASE/REDUCTASE"/>
    <property type="match status" value="1"/>
</dbReference>
<evidence type="ECO:0000313" key="3">
    <source>
        <dbReference type="EMBL" id="EAD1183927.1"/>
    </source>
</evidence>
<proteinExistence type="predicted"/>
<reference evidence="22 23" key="5">
    <citation type="submission" date="2018-06" db="EMBL/GenBank/DDBJ databases">
        <authorList>
            <consortium name="PulseNet: The National Subtyping Network for Foodborne Disease Surveillance"/>
            <person name="Tarr C.L."/>
            <person name="Trees E."/>
            <person name="Katz L.S."/>
            <person name="Carleton-Romer H.A."/>
            <person name="Stroika S."/>
            <person name="Kucerova Z."/>
            <person name="Roache K.F."/>
            <person name="Sabol A.L."/>
            <person name="Besser J."/>
            <person name="Gerner-Smidt P."/>
        </authorList>
    </citation>
    <scope>NUCLEOTIDE SEQUENCE [LARGE SCALE GENOMIC DNA]</scope>
    <source>
        <strain evidence="5 22">PNUSAL000134</strain>
        <strain evidence="7 23">PNUSAL002180</strain>
        <strain evidence="8 29">PNUSAL002298</strain>
        <strain evidence="15 30">PNUSAL005692</strain>
    </source>
</reference>
<dbReference type="Proteomes" id="UP000272537">
    <property type="component" value="Unassembled WGS sequence"/>
</dbReference>
<dbReference type="Proteomes" id="UP000403352">
    <property type="component" value="Unassembled WGS sequence"/>
</dbReference>
<evidence type="ECO:0000313" key="27">
    <source>
        <dbReference type="Proteomes" id="UP000427828"/>
    </source>
</evidence>
<evidence type="ECO:0000313" key="4">
    <source>
        <dbReference type="EMBL" id="EAE1337433.1"/>
    </source>
</evidence>
<dbReference type="NCBIfam" id="TIGR02823">
    <property type="entry name" value="oxido_YhdH"/>
    <property type="match status" value="1"/>
</dbReference>
<evidence type="ECO:0000313" key="31">
    <source>
        <dbReference type="Proteomes" id="UP000527632"/>
    </source>
</evidence>
<dbReference type="EMBL" id="DAAJZA010000003">
    <property type="protein sequence ID" value="HAC1754723.1"/>
    <property type="molecule type" value="Genomic_DNA"/>
</dbReference>
<dbReference type="Proteomes" id="UP000393182">
    <property type="component" value="Unassembled WGS sequence"/>
</dbReference>
<dbReference type="CDD" id="cd08289">
    <property type="entry name" value="MDR_yhfp_like"/>
    <property type="match status" value="1"/>
</dbReference>
<name>A0A0B8RCV1_LISMN</name>
<reference evidence="36 37" key="2">
    <citation type="journal article" date="2018" name="Genome Biol.">
        <title>SKESA: strategic k-mer extension for scrupulous assemblies.</title>
        <authorList>
            <person name="Souvorov A."/>
            <person name="Agarwala R."/>
            <person name="Lipman D.J."/>
        </authorList>
    </citation>
    <scope>NUCLEOTIDE SEQUENCE [LARGE SCALE GENOMIC DNA]</scope>
    <source>
        <strain evidence="18">2017-325981-023-01</strain>
        <strain evidence="16 36">CFIAFB20130012</strain>
        <strain evidence="17 38">DMG1500109</strain>
    </source>
</reference>
<reference evidence="17" key="8">
    <citation type="submission" date="2019-11" db="EMBL/GenBank/DDBJ databases">
        <authorList>
            <consortium name="NCBI Pathogen Detection Project"/>
        </authorList>
    </citation>
    <scope>NUCLEOTIDE SEQUENCE</scope>
    <source>
        <strain evidence="18">2017-325981-023-01</strain>
        <strain evidence="16">CFIAFB20130012</strain>
        <strain evidence="17">DMG1500109</strain>
    </source>
</reference>
<dbReference type="SUPFAM" id="SSF51735">
    <property type="entry name" value="NAD(P)-binding Rossmann-fold domains"/>
    <property type="match status" value="1"/>
</dbReference>
<evidence type="ECO:0000313" key="19">
    <source>
        <dbReference type="EMBL" id="KAA9453393.1"/>
    </source>
</evidence>
<dbReference type="EMBL" id="AABAGT010000006">
    <property type="protein sequence ID" value="EAG0866709.1"/>
    <property type="molecule type" value="Genomic_DNA"/>
</dbReference>
<dbReference type="EMBL" id="AABDGJ010000003">
    <property type="protein sequence ID" value="EAG6990264.1"/>
    <property type="molecule type" value="Genomic_DNA"/>
</dbReference>
<dbReference type="InterPro" id="IPR013154">
    <property type="entry name" value="ADH-like_N"/>
</dbReference>
<evidence type="ECO:0000313" key="26">
    <source>
        <dbReference type="Proteomes" id="UP000403352"/>
    </source>
</evidence>
<dbReference type="AlphaFoldDB" id="A0A0B8RCV1"/>
<dbReference type="Proteomes" id="UP000336166">
    <property type="component" value="Unassembled WGS sequence"/>
</dbReference>
<dbReference type="Gene3D" id="3.40.50.720">
    <property type="entry name" value="NAD(P)-binding Rossmann-like Domain"/>
    <property type="match status" value="1"/>
</dbReference>
<evidence type="ECO:0000313" key="7">
    <source>
        <dbReference type="EMBL" id="EAG0866709.1"/>
    </source>
</evidence>
<dbReference type="EC" id="1.3.1.95" evidence="3"/>
<dbReference type="RefSeq" id="WP_003727168.1">
    <property type="nucleotide sequence ID" value="NC_021825.2"/>
</dbReference>
<dbReference type="GO" id="GO:0043958">
    <property type="term" value="F:acryloyl-CoA reductase (NADH) activity"/>
    <property type="evidence" value="ECO:0007669"/>
    <property type="project" value="UniProtKB-EC"/>
</dbReference>
<dbReference type="EMBL" id="AABEMN010000014">
    <property type="protein sequence ID" value="EAG9520142.1"/>
    <property type="molecule type" value="Genomic_DNA"/>
</dbReference>
<dbReference type="EMBL" id="AAASLB010000001">
    <property type="protein sequence ID" value="EAE4940772.1"/>
    <property type="molecule type" value="Genomic_DNA"/>
</dbReference>
<dbReference type="Gene3D" id="3.90.180.10">
    <property type="entry name" value="Medium-chain alcohol dehydrogenases, catalytic domain"/>
    <property type="match status" value="1"/>
</dbReference>
<evidence type="ECO:0000313" key="5">
    <source>
        <dbReference type="EMBL" id="EAE2353188.1"/>
    </source>
</evidence>
<dbReference type="EMBL" id="QDAY01000001">
    <property type="protein sequence ID" value="KAA9453393.1"/>
    <property type="molecule type" value="Genomic_DNA"/>
</dbReference>
<evidence type="ECO:0000313" key="14">
    <source>
        <dbReference type="EMBL" id="ECX6923547.1"/>
    </source>
</evidence>
<evidence type="ECO:0000313" key="33">
    <source>
        <dbReference type="Proteomes" id="UP000533021"/>
    </source>
</evidence>
<dbReference type="EMBL" id="AABGHY010000001">
    <property type="protein sequence ID" value="EAH3292925.1"/>
    <property type="molecule type" value="Genomic_DNA"/>
</dbReference>
<dbReference type="InterPro" id="IPR036291">
    <property type="entry name" value="NAD(P)-bd_dom_sf"/>
</dbReference>
<dbReference type="Proteomes" id="UP000546397">
    <property type="component" value="Unassembled WGS sequence"/>
</dbReference>
<dbReference type="Proteomes" id="UP000478682">
    <property type="component" value="Unassembled WGS sequence"/>
</dbReference>
<dbReference type="InterPro" id="IPR051397">
    <property type="entry name" value="Zn-ADH-like_protein"/>
</dbReference>
<reference evidence="20 21" key="1">
    <citation type="journal article" date="2018" name="BMC Genomics">
        <title>Genes significantly associated with lineage II food isolates of Listeria monocytogenes.</title>
        <authorList>
            <person name="Pirone-Davies C."/>
            <person name="Chen Y."/>
            <person name="Pightling A."/>
            <person name="Ryan G."/>
            <person name="Wang Y."/>
            <person name="Yao K."/>
            <person name="Hoffmann M."/>
            <person name="Allard M.W."/>
        </authorList>
    </citation>
    <scope>NUCLEOTIDE SEQUENCE [LARGE SCALE GENOMIC DNA]</scope>
    <source>
        <strain evidence="20 21">PNUSAL000550</strain>
    </source>
</reference>
<dbReference type="InterPro" id="IPR020843">
    <property type="entry name" value="ER"/>
</dbReference>
<evidence type="ECO:0000313" key="34">
    <source>
        <dbReference type="Proteomes" id="UP000546397"/>
    </source>
</evidence>
<evidence type="ECO:0000313" key="28">
    <source>
        <dbReference type="Proteomes" id="UP000460224"/>
    </source>
</evidence>
<dbReference type="Proteomes" id="UP000379076">
    <property type="component" value="Unassembled WGS sequence"/>
</dbReference>
<evidence type="ECO:0000313" key="12">
    <source>
        <dbReference type="EMBL" id="EAH3292925.1"/>
    </source>
</evidence>
<dbReference type="Pfam" id="PF08240">
    <property type="entry name" value="ADH_N"/>
    <property type="match status" value="1"/>
</dbReference>
<dbReference type="Proteomes" id="UP000843775">
    <property type="component" value="Unassembled WGS sequence"/>
</dbReference>
<reference evidence="19 28" key="3">
    <citation type="submission" date="2018-04" db="EMBL/GenBank/DDBJ databases">
        <title>Genome Analysis of a Prevalent Clone of Listeria monocytogenes Sequence Type 87 in China.</title>
        <authorList>
            <person name="Wang Y."/>
        </authorList>
    </citation>
    <scope>NUCLEOTIDE SEQUENCE [LARGE SCALE GENOMIC DNA]</scope>
    <source>
        <strain evidence="19 28">ICDC_LM1523</strain>
    </source>
</reference>
<evidence type="ECO:0000313" key="11">
    <source>
        <dbReference type="EMBL" id="EAH2281129.1"/>
    </source>
</evidence>
<evidence type="ECO:0000313" key="29">
    <source>
        <dbReference type="Proteomes" id="UP000478682"/>
    </source>
</evidence>
<sequence length="329" mass="35187">MKSFQALFIEKEADNTSLHFRETTIDNLPENEVTIEVHYSGINYKDGLAVLPDGKIVSEYPFIPGIDASGVVVHSKSDQFQVGDEVIVTSYDFGVSYFGGYSEFIRVPAAWVVPLPDGLSLKEAMILGTAGFTAALSVDALEFSGVTPDAGKIAVSGATGGVGSLSSAILSKRGFSVVASSGKSDAKEFLEKFGVSEIVSREAFQPEKVRALDKQLYAGAIDCVGGKPLSYLLTAVQYGGAVTTCGMSAGGKLDTTVFPFILRGIQLFGIDSVLCPMPKRERIWNRLATDFKLTNLESLVTEVGFSELPEALHQVMNGGVTGRYLVKIK</sequence>
<dbReference type="EC" id="1.6.5.-" evidence="20"/>
<protein>
    <submittedName>
        <fullName evidence="3">Acryloyl-CoA reductase</fullName>
        <ecNumber evidence="3">1.3.1.95</ecNumber>
    </submittedName>
    <submittedName>
        <fullName evidence="19 20">Oxidoreductase</fullName>
        <ecNumber evidence="20">1.6.5.-</ecNumber>
    </submittedName>
</protein>
<evidence type="ECO:0000313" key="25">
    <source>
        <dbReference type="Proteomes" id="UP000379076"/>
    </source>
</evidence>
<dbReference type="EMBL" id="AABFVG010000002">
    <property type="protein sequence ID" value="EAH2281129.1"/>
    <property type="molecule type" value="Genomic_DNA"/>
</dbReference>
<evidence type="ECO:0000313" key="20">
    <source>
        <dbReference type="EMBL" id="RKA10939.1"/>
    </source>
</evidence>
<dbReference type="EMBL" id="AABGUK010000001">
    <property type="protein sequence ID" value="EAH4240895.1"/>
    <property type="molecule type" value="Genomic_DNA"/>
</dbReference>
<dbReference type="Proteomes" id="UP000548278">
    <property type="component" value="Unassembled WGS sequence"/>
</dbReference>
<comment type="caution">
    <text evidence="3">The sequence shown here is derived from an EMBL/GenBank/DDBJ whole genome shotgun (WGS) entry which is preliminary data.</text>
</comment>
<accession>A0A0B8RCV1</accession>
<reference evidence="24 25" key="4">
    <citation type="submission" date="2018-06" db="EMBL/GenBank/DDBJ databases">
        <authorList>
            <consortium name="GenomeTrakr: Next Generation Sequencing Network for Food Pathogen Tracability"/>
        </authorList>
    </citation>
    <scope>NUCLEOTIDE SEQUENCE [LARGE SCALE GENOMIC DNA]</scope>
    <source>
        <strain evidence="4 25">FDA00006494</strain>
        <strain evidence="2 24">FDA00007096</strain>
        <strain evidence="3 26">FDA00008584</strain>
        <strain evidence="14 27">FLAG-51482A</strain>
        <strain evidence="13 31">LS1344</strain>
    </source>
</reference>
<dbReference type="PANTHER" id="PTHR43677:SF1">
    <property type="entry name" value="ACRYLYL-COA REDUCTASE ACUI-RELATED"/>
    <property type="match status" value="1"/>
</dbReference>
<dbReference type="Proteomes" id="UP000427828">
    <property type="component" value="Unassembled WGS sequence"/>
</dbReference>
<dbReference type="Proteomes" id="UP000358545">
    <property type="component" value="Unassembled WGS sequence"/>
</dbReference>
<dbReference type="Pfam" id="PF00107">
    <property type="entry name" value="ADH_zinc_N"/>
    <property type="match status" value="1"/>
</dbReference>
<dbReference type="SUPFAM" id="SSF50129">
    <property type="entry name" value="GroES-like"/>
    <property type="match status" value="1"/>
</dbReference>
<evidence type="ECO:0000313" key="17">
    <source>
        <dbReference type="EMBL" id="HAC1754723.1"/>
    </source>
</evidence>
<dbReference type="Proteomes" id="UP000840197">
    <property type="component" value="Unassembled WGS sequence"/>
</dbReference>
<evidence type="ECO:0000313" key="13">
    <source>
        <dbReference type="EMBL" id="EAH4240895.1"/>
    </source>
</evidence>
<evidence type="ECO:0000313" key="35">
    <source>
        <dbReference type="Proteomes" id="UP000548278"/>
    </source>
</evidence>
<gene>
    <name evidence="20" type="primary">yhfp</name>
    <name evidence="7" type="ORF">A8L61_05365</name>
    <name evidence="9" type="ORF">AB917_06645</name>
    <name evidence="4" type="ORF">ART25_00665</name>
    <name evidence="2" type="ORF">ARY78_02370</name>
    <name evidence="8" type="ORF">BB997_01505</name>
    <name evidence="14" type="ORF">BCZ19_02615</name>
    <name evidence="11" type="ORF">D4920_03510</name>
    <name evidence="10" type="ORF">D4B11_10200</name>
    <name evidence="12" type="ORF">D5N24_00820</name>
    <name evidence="19" type="ORF">DCK61_02750</name>
    <name evidence="20" type="ORF">DYZ80_00471</name>
    <name evidence="6" type="ORF">E1W56_01765</name>
    <name evidence="13" type="ORF">E5F58_02635</name>
    <name evidence="15" type="ORF">F6515_04050</name>
    <name evidence="17" type="ORF">GI949_07025</name>
    <name evidence="16" type="ORF">GYR60_01665</name>
    <name evidence="18" type="ORF">HQN34_000434</name>
    <name evidence="3" type="ORF">QD52_02385</name>
    <name evidence="5" type="ORF">Y261_02360</name>
</gene>
<dbReference type="GO" id="GO:0043957">
    <property type="term" value="F:acryloyl-CoA reductase (NADPH) activity"/>
    <property type="evidence" value="ECO:0007669"/>
    <property type="project" value="TreeGrafter"/>
</dbReference>
<evidence type="ECO:0000313" key="2">
    <source>
        <dbReference type="EMBL" id="EAC5549274.1"/>
    </source>
</evidence>
<evidence type="ECO:0000313" key="16">
    <source>
        <dbReference type="EMBL" id="HAB8397212.1"/>
    </source>
</evidence>
<dbReference type="Proteomes" id="UP000533021">
    <property type="component" value="Unassembled WGS sequence"/>
</dbReference>
<evidence type="ECO:0000313" key="8">
    <source>
        <dbReference type="EMBL" id="EAG1892279.1"/>
    </source>
</evidence>
<organism evidence="3 26">
    <name type="scientific">Listeria monocytogenes</name>
    <dbReference type="NCBI Taxonomy" id="1639"/>
    <lineage>
        <taxon>Bacteria</taxon>
        <taxon>Bacillati</taxon>
        <taxon>Bacillota</taxon>
        <taxon>Bacilli</taxon>
        <taxon>Bacillales</taxon>
        <taxon>Listeriaceae</taxon>
        <taxon>Listeria</taxon>
    </lineage>
</organism>
<evidence type="ECO:0000313" key="24">
    <source>
        <dbReference type="Proteomes" id="UP000365297"/>
    </source>
</evidence>
<reference evidence="9 35" key="6">
    <citation type="submission" date="2019-04" db="EMBL/GenBank/DDBJ databases">
        <authorList>
            <consortium name="GenomeTrakr network: Whole genome sequencing for foodborne pathogen traceback"/>
        </authorList>
    </citation>
    <scope>NUCLEOTIDE SEQUENCE [LARGE SCALE GENOMIC DNA]</scope>
    <source>
        <strain evidence="9 35">CFSAN004300</strain>
    </source>
</reference>
<evidence type="ECO:0000313" key="36">
    <source>
        <dbReference type="Proteomes" id="UP000840197"/>
    </source>
</evidence>
<dbReference type="InterPro" id="IPR014188">
    <property type="entry name" value="Acrylyl-CoA_reductase_AcuI"/>
</dbReference>
<keyword evidence="3" id="KW-0560">Oxidoreductase</keyword>
<dbReference type="Proteomes" id="UP000460224">
    <property type="component" value="Unassembled WGS sequence"/>
</dbReference>